<keyword evidence="2" id="KW-1185">Reference proteome</keyword>
<dbReference type="Proteomes" id="UP000186817">
    <property type="component" value="Unassembled WGS sequence"/>
</dbReference>
<evidence type="ECO:0000313" key="1">
    <source>
        <dbReference type="EMBL" id="OLQ15484.1"/>
    </source>
</evidence>
<accession>A0A1Q9F722</accession>
<dbReference type="EMBL" id="LSRX01000002">
    <property type="protein sequence ID" value="OLQ15484.1"/>
    <property type="molecule type" value="Genomic_DNA"/>
</dbReference>
<comment type="caution">
    <text evidence="1">The sequence shown here is derived from an EMBL/GenBank/DDBJ whole genome shotgun (WGS) entry which is preliminary data.</text>
</comment>
<organism evidence="1 2">
    <name type="scientific">Symbiodinium microadriaticum</name>
    <name type="common">Dinoflagellate</name>
    <name type="synonym">Zooxanthella microadriatica</name>
    <dbReference type="NCBI Taxonomy" id="2951"/>
    <lineage>
        <taxon>Eukaryota</taxon>
        <taxon>Sar</taxon>
        <taxon>Alveolata</taxon>
        <taxon>Dinophyceae</taxon>
        <taxon>Suessiales</taxon>
        <taxon>Symbiodiniaceae</taxon>
        <taxon>Symbiodinium</taxon>
    </lineage>
</organism>
<gene>
    <name evidence="1" type="ORF">AK812_SmicGene174</name>
</gene>
<protein>
    <submittedName>
        <fullName evidence="1">Uncharacterized protein</fullName>
    </submittedName>
</protein>
<sequence>MRISTQRCEIKIYIINRTRAASSTNRYLGRLGQFSSMLSLKLKETIYAQRKFLSPGSGAALRGLNSRKQSQYDLQAQSFILTSPLGHANTKLGSEDAVRYLEVHG</sequence>
<name>A0A1Q9F722_SYMMI</name>
<evidence type="ECO:0000313" key="2">
    <source>
        <dbReference type="Proteomes" id="UP000186817"/>
    </source>
</evidence>
<proteinExistence type="predicted"/>
<dbReference type="AlphaFoldDB" id="A0A1Q9F722"/>
<reference evidence="1 2" key="1">
    <citation type="submission" date="2016-02" db="EMBL/GenBank/DDBJ databases">
        <title>Genome analysis of coral dinoflagellate symbionts highlights evolutionary adaptations to a symbiotic lifestyle.</title>
        <authorList>
            <person name="Aranda M."/>
            <person name="Li Y."/>
            <person name="Liew Y.J."/>
            <person name="Baumgarten S."/>
            <person name="Simakov O."/>
            <person name="Wilson M."/>
            <person name="Piel J."/>
            <person name="Ashoor H."/>
            <person name="Bougouffa S."/>
            <person name="Bajic V.B."/>
            <person name="Ryu T."/>
            <person name="Ravasi T."/>
            <person name="Bayer T."/>
            <person name="Micklem G."/>
            <person name="Kim H."/>
            <person name="Bhak J."/>
            <person name="Lajeunesse T.C."/>
            <person name="Voolstra C.R."/>
        </authorList>
    </citation>
    <scope>NUCLEOTIDE SEQUENCE [LARGE SCALE GENOMIC DNA]</scope>
    <source>
        <strain evidence="1 2">CCMP2467</strain>
    </source>
</reference>